<dbReference type="KEGG" id="pla:Plav_3596"/>
<feature type="transmembrane region" description="Helical" evidence="7">
    <location>
        <begin position="162"/>
        <end position="179"/>
    </location>
</feature>
<dbReference type="Pfam" id="PF07690">
    <property type="entry name" value="MFS_1"/>
    <property type="match status" value="1"/>
</dbReference>
<dbReference type="PANTHER" id="PTHR12778">
    <property type="entry name" value="SOLUTE CARRIER FAMILY 33 ACETYL-COA TRANSPORTER -RELATED"/>
    <property type="match status" value="1"/>
</dbReference>
<feature type="transmembrane region" description="Helical" evidence="7">
    <location>
        <begin position="301"/>
        <end position="319"/>
    </location>
</feature>
<dbReference type="EMBL" id="CP000774">
    <property type="protein sequence ID" value="ABS65194.1"/>
    <property type="molecule type" value="Genomic_DNA"/>
</dbReference>
<dbReference type="STRING" id="402881.Plav_3596"/>
<dbReference type="Gene3D" id="1.20.1250.20">
    <property type="entry name" value="MFS general substrate transporter like domains"/>
    <property type="match status" value="2"/>
</dbReference>
<feature type="transmembrane region" description="Helical" evidence="7">
    <location>
        <begin position="59"/>
        <end position="82"/>
    </location>
</feature>
<accession>A7HZ61</accession>
<dbReference type="RefSeq" id="WP_012112454.1">
    <property type="nucleotide sequence ID" value="NC_009719.1"/>
</dbReference>
<gene>
    <name evidence="9" type="ordered locus">Plav_3596</name>
</gene>
<feature type="transmembrane region" description="Helical" evidence="7">
    <location>
        <begin position="326"/>
        <end position="346"/>
    </location>
</feature>
<evidence type="ECO:0000256" key="5">
    <source>
        <dbReference type="ARBA" id="ARBA00022989"/>
    </source>
</evidence>
<keyword evidence="4 7" id="KW-0812">Transmembrane</keyword>
<dbReference type="InterPro" id="IPR036259">
    <property type="entry name" value="MFS_trans_sf"/>
</dbReference>
<feature type="transmembrane region" description="Helical" evidence="7">
    <location>
        <begin position="352"/>
        <end position="377"/>
    </location>
</feature>
<dbReference type="InterPro" id="IPR020846">
    <property type="entry name" value="MFS_dom"/>
</dbReference>
<evidence type="ECO:0000256" key="3">
    <source>
        <dbReference type="ARBA" id="ARBA00022448"/>
    </source>
</evidence>
<evidence type="ECO:0000256" key="1">
    <source>
        <dbReference type="ARBA" id="ARBA00004141"/>
    </source>
</evidence>
<dbReference type="GO" id="GO:0016020">
    <property type="term" value="C:membrane"/>
    <property type="evidence" value="ECO:0007669"/>
    <property type="project" value="UniProtKB-SubCell"/>
</dbReference>
<keyword evidence="6 7" id="KW-0472">Membrane</keyword>
<feature type="transmembrane region" description="Helical" evidence="7">
    <location>
        <begin position="23"/>
        <end position="47"/>
    </location>
</feature>
<dbReference type="InterPro" id="IPR011701">
    <property type="entry name" value="MFS"/>
</dbReference>
<feature type="transmembrane region" description="Helical" evidence="7">
    <location>
        <begin position="94"/>
        <end position="112"/>
    </location>
</feature>
<organism evidence="9 10">
    <name type="scientific">Parvibaculum lavamentivorans (strain DS-1 / DSM 13023 / NCIMB 13966)</name>
    <dbReference type="NCBI Taxonomy" id="402881"/>
    <lineage>
        <taxon>Bacteria</taxon>
        <taxon>Pseudomonadati</taxon>
        <taxon>Pseudomonadota</taxon>
        <taxon>Alphaproteobacteria</taxon>
        <taxon>Hyphomicrobiales</taxon>
        <taxon>Parvibaculaceae</taxon>
        <taxon>Parvibaculum</taxon>
    </lineage>
</organism>
<dbReference type="Proteomes" id="UP000006377">
    <property type="component" value="Chromosome"/>
</dbReference>
<dbReference type="PROSITE" id="PS50850">
    <property type="entry name" value="MFS"/>
    <property type="match status" value="1"/>
</dbReference>
<keyword evidence="10" id="KW-1185">Reference proteome</keyword>
<comment type="subcellular location">
    <subcellularLocation>
        <location evidence="1">Membrane</location>
        <topology evidence="1">Multi-pass membrane protein</topology>
    </subcellularLocation>
</comment>
<name>A7HZ61_PARL1</name>
<sequence>MTMLTRARGWAAGLAIYAEARMIIMLLLGFSAGLPFLLVFSTLSAWLREAGISRTDIGLMSYVGLAYTIKFLWAPVLDHLRLPLLDRLLGKRRAWMVLAQLVAAAALAGLSFSDPSTSLTPVVLFALVLAFASATQDIAVDAWRIEAASDEKQGAMAAVYQLGYRIALIASGAGALYLAEGVSWNAAYLSMAALMGVGIAAALLAPRVAEAEAPVIGQETVDGFVRHFHVGGRPALVIAWLYRAVVAPFVDFFQRYGWWALVLLALIGLYRVPDFVMGVMANPLYIDLGFPLSTIATVVKLYGIWMTIAGALIGGIVAARIGVLRSLLAGAVAATGTNLIFVWLTFRGADPAALAVTISIENFSGGFAGTCLIAYMSSLVNHDFAATQYALFSSAFALPGKILGGLSGVMVDGFSATASFTLPLIGMAPHLTAKTAGYIPFFITTALMGLPAILLILVVMRFQPAPRPPRGHAPATPE</sequence>
<comment type="similarity">
    <text evidence="2">Belongs to the major facilitator superfamily.</text>
</comment>
<dbReference type="OrthoDB" id="9787815at2"/>
<evidence type="ECO:0000313" key="10">
    <source>
        <dbReference type="Proteomes" id="UP000006377"/>
    </source>
</evidence>
<dbReference type="InterPro" id="IPR004752">
    <property type="entry name" value="AmpG_permease/AT-1"/>
</dbReference>
<feature type="transmembrane region" description="Helical" evidence="7">
    <location>
        <begin position="438"/>
        <end position="460"/>
    </location>
</feature>
<dbReference type="PANTHER" id="PTHR12778:SF10">
    <property type="entry name" value="MAJOR FACILITATOR SUPERFAMILY DOMAIN-CONTAINING PROTEIN 3"/>
    <property type="match status" value="1"/>
</dbReference>
<feature type="transmembrane region" description="Helical" evidence="7">
    <location>
        <begin position="389"/>
        <end position="411"/>
    </location>
</feature>
<feature type="transmembrane region" description="Helical" evidence="7">
    <location>
        <begin position="185"/>
        <end position="205"/>
    </location>
</feature>
<dbReference type="NCBIfam" id="TIGR00901">
    <property type="entry name" value="2A0125"/>
    <property type="match status" value="1"/>
</dbReference>
<feature type="transmembrane region" description="Helical" evidence="7">
    <location>
        <begin position="258"/>
        <end position="281"/>
    </location>
</feature>
<evidence type="ECO:0000256" key="4">
    <source>
        <dbReference type="ARBA" id="ARBA00022692"/>
    </source>
</evidence>
<keyword evidence="5 7" id="KW-1133">Transmembrane helix</keyword>
<dbReference type="SUPFAM" id="SSF103473">
    <property type="entry name" value="MFS general substrate transporter"/>
    <property type="match status" value="1"/>
</dbReference>
<dbReference type="GO" id="GO:0022857">
    <property type="term" value="F:transmembrane transporter activity"/>
    <property type="evidence" value="ECO:0007669"/>
    <property type="project" value="InterPro"/>
</dbReference>
<proteinExistence type="inferred from homology"/>
<evidence type="ECO:0000256" key="6">
    <source>
        <dbReference type="ARBA" id="ARBA00023136"/>
    </source>
</evidence>
<dbReference type="AlphaFoldDB" id="A7HZ61"/>
<evidence type="ECO:0000256" key="7">
    <source>
        <dbReference type="SAM" id="Phobius"/>
    </source>
</evidence>
<evidence type="ECO:0000256" key="2">
    <source>
        <dbReference type="ARBA" id="ARBA00008335"/>
    </source>
</evidence>
<reference evidence="9 10" key="1">
    <citation type="journal article" date="2011" name="Stand. Genomic Sci.">
        <title>Complete genome sequence of Parvibaculum lavamentivorans type strain (DS-1(T)).</title>
        <authorList>
            <person name="Schleheck D."/>
            <person name="Weiss M."/>
            <person name="Pitluck S."/>
            <person name="Bruce D."/>
            <person name="Land M.L."/>
            <person name="Han S."/>
            <person name="Saunders E."/>
            <person name="Tapia R."/>
            <person name="Detter C."/>
            <person name="Brettin T."/>
            <person name="Han J."/>
            <person name="Woyke T."/>
            <person name="Goodwin L."/>
            <person name="Pennacchio L."/>
            <person name="Nolan M."/>
            <person name="Cook A.M."/>
            <person name="Kjelleberg S."/>
            <person name="Thomas T."/>
        </authorList>
    </citation>
    <scope>NUCLEOTIDE SEQUENCE [LARGE SCALE GENOMIC DNA]</scope>
    <source>
        <strain evidence="10">DS-1 / DSM 13023 / NCIMB 13966</strain>
    </source>
</reference>
<evidence type="ECO:0000259" key="8">
    <source>
        <dbReference type="PROSITE" id="PS50850"/>
    </source>
</evidence>
<evidence type="ECO:0000313" key="9">
    <source>
        <dbReference type="EMBL" id="ABS65194.1"/>
    </source>
</evidence>
<dbReference type="HOGENOM" id="CLU_029352_1_1_5"/>
<protein>
    <submittedName>
        <fullName evidence="9">Major facilitator superfamily MFS_1</fullName>
    </submittedName>
</protein>
<feature type="domain" description="Major facilitator superfamily (MFS) profile" evidence="8">
    <location>
        <begin position="21"/>
        <end position="463"/>
    </location>
</feature>
<keyword evidence="3" id="KW-0813">Transport</keyword>
<dbReference type="eggNOG" id="COG2814">
    <property type="taxonomic scope" value="Bacteria"/>
</dbReference>